<dbReference type="RefSeq" id="WP_284098989.1">
    <property type="nucleotide sequence ID" value="NZ_JARRAF010000001.1"/>
</dbReference>
<keyword evidence="3" id="KW-1185">Reference proteome</keyword>
<comment type="caution">
    <text evidence="2">The sequence shown here is derived from an EMBL/GenBank/DDBJ whole genome shotgun (WGS) entry which is preliminary data.</text>
</comment>
<dbReference type="EMBL" id="JARRAF010000001">
    <property type="protein sequence ID" value="MDK2122711.1"/>
    <property type="molecule type" value="Genomic_DNA"/>
</dbReference>
<evidence type="ECO:0000313" key="2">
    <source>
        <dbReference type="EMBL" id="MDK2122711.1"/>
    </source>
</evidence>
<name>A0ABT7DRN2_9NEIS</name>
<protein>
    <submittedName>
        <fullName evidence="2">Uncharacterized protein</fullName>
    </submittedName>
</protein>
<feature type="compositionally biased region" description="Polar residues" evidence="1">
    <location>
        <begin position="15"/>
        <end position="61"/>
    </location>
</feature>
<organism evidence="2 3">
    <name type="scientific">Parachitinimonas caeni</name>
    <dbReference type="NCBI Taxonomy" id="3031301"/>
    <lineage>
        <taxon>Bacteria</taxon>
        <taxon>Pseudomonadati</taxon>
        <taxon>Pseudomonadota</taxon>
        <taxon>Betaproteobacteria</taxon>
        <taxon>Neisseriales</taxon>
        <taxon>Chitinibacteraceae</taxon>
        <taxon>Parachitinimonas</taxon>
    </lineage>
</organism>
<feature type="region of interest" description="Disordered" evidence="1">
    <location>
        <begin position="1"/>
        <end position="75"/>
    </location>
</feature>
<accession>A0ABT7DRN2</accession>
<proteinExistence type="predicted"/>
<gene>
    <name evidence="2" type="ORF">PZA18_01470</name>
</gene>
<evidence type="ECO:0000313" key="3">
    <source>
        <dbReference type="Proteomes" id="UP001172778"/>
    </source>
</evidence>
<feature type="compositionally biased region" description="Basic and acidic residues" evidence="1">
    <location>
        <begin position="62"/>
        <end position="75"/>
    </location>
</feature>
<sequence length="297" mass="31486">MATYIKGYTPPTVPQTPSISEDMQPLSLDNSQQPSNLKQASLDNDSIPQNLSDKSNIASSSKQEDIPKPKELKPKDVNAQAQGVSYAQSFFGATAYVVNSFGNWSASSSNSFSQLESRKAGLSAEWSTLKGDGDFTSTVLSKLDGVFASGTTFVMHNGKNSETTGDHALFRAALLSGAHVIVEDGGALHKEMLTAAKDANQKVGTKGSSHHPNGSDQCRLPLALNKDGGELLMGKTASGDTWFQLEKFGADSSGHFGSDGYMGHVASSSEYVQVGPFGNSKMSEKDGNHMVVIPNKD</sequence>
<dbReference type="Proteomes" id="UP001172778">
    <property type="component" value="Unassembled WGS sequence"/>
</dbReference>
<evidence type="ECO:0000256" key="1">
    <source>
        <dbReference type="SAM" id="MobiDB-lite"/>
    </source>
</evidence>
<reference evidence="2" key="1">
    <citation type="submission" date="2023-03" db="EMBL/GenBank/DDBJ databases">
        <title>Chitinimonas shenzhenensis gen. nov., sp. nov., a novel member of family Burkholderiaceae isolated from activated sludge collected in Shen Zhen, China.</title>
        <authorList>
            <person name="Wang X."/>
        </authorList>
    </citation>
    <scope>NUCLEOTIDE SEQUENCE</scope>
    <source>
        <strain evidence="2">DQS-5</strain>
    </source>
</reference>